<dbReference type="EMBL" id="CADCWM010000631">
    <property type="protein sequence ID" value="CAA9573158.1"/>
    <property type="molecule type" value="Genomic_DNA"/>
</dbReference>
<evidence type="ECO:0000259" key="1">
    <source>
        <dbReference type="PROSITE" id="PS51549"/>
    </source>
</evidence>
<protein>
    <recommendedName>
        <fullName evidence="1">DM13 domain-containing protein</fullName>
    </recommendedName>
</protein>
<proteinExistence type="predicted"/>
<evidence type="ECO:0000313" key="2">
    <source>
        <dbReference type="EMBL" id="CAA9573158.1"/>
    </source>
</evidence>
<accession>A0A6J4VBZ1</accession>
<feature type="non-terminal residue" evidence="2">
    <location>
        <position position="1"/>
    </location>
</feature>
<reference evidence="2" key="1">
    <citation type="submission" date="2020-02" db="EMBL/GenBank/DDBJ databases">
        <authorList>
            <person name="Meier V. D."/>
        </authorList>
    </citation>
    <scope>NUCLEOTIDE SEQUENCE</scope>
    <source>
        <strain evidence="2">AVDCRST_MAG88</strain>
    </source>
</reference>
<dbReference type="Pfam" id="PF10517">
    <property type="entry name" value="DM13"/>
    <property type="match status" value="1"/>
</dbReference>
<dbReference type="PROSITE" id="PS51549">
    <property type="entry name" value="DM13"/>
    <property type="match status" value="1"/>
</dbReference>
<feature type="domain" description="DM13" evidence="1">
    <location>
        <begin position="23"/>
        <end position="130"/>
    </location>
</feature>
<name>A0A6J4VBZ1_9BACT</name>
<dbReference type="InterPro" id="IPR019545">
    <property type="entry name" value="DM13_domain"/>
</dbReference>
<organism evidence="2">
    <name type="scientific">uncultured Thermomicrobiales bacterium</name>
    <dbReference type="NCBI Taxonomy" id="1645740"/>
    <lineage>
        <taxon>Bacteria</taxon>
        <taxon>Pseudomonadati</taxon>
        <taxon>Thermomicrobiota</taxon>
        <taxon>Thermomicrobia</taxon>
        <taxon>Thermomicrobiales</taxon>
        <taxon>environmental samples</taxon>
    </lineage>
</organism>
<dbReference type="AlphaFoldDB" id="A0A6J4VBZ1"/>
<sequence length="149" mass="15603">PAGSAPTAGAPASAPAAPGAIGGRFVDADGFHKGEGRVMIITQADGRRILRFEDFKVTNGPDLYVYLSGHPAPRSTDQLHASGDFEVARLKGNMGNQNYELPADLDLSQFKSVVIYCKRFPTVFSTAELTAGAVGVGERATLPPVVGES</sequence>
<gene>
    <name evidence="2" type="ORF">AVDCRST_MAG88-2541</name>
</gene>